<dbReference type="Gene3D" id="3.40.50.2000">
    <property type="entry name" value="Glycogen Phosphorylase B"/>
    <property type="match status" value="1"/>
</dbReference>
<evidence type="ECO:0000256" key="7">
    <source>
        <dbReference type="ARBA" id="ARBA00022824"/>
    </source>
</evidence>
<protein>
    <recommendedName>
        <fullName evidence="4">UDP-N-acetylglucosamine transferase subunit ALG13</fullName>
        <ecNumber evidence="3">2.4.1.141</ecNumber>
    </recommendedName>
</protein>
<evidence type="ECO:0000256" key="1">
    <source>
        <dbReference type="ARBA" id="ARBA00004240"/>
    </source>
</evidence>
<dbReference type="FunCoup" id="A0A024GA85">
    <property type="interactions" value="95"/>
</dbReference>
<evidence type="ECO:0000256" key="3">
    <source>
        <dbReference type="ARBA" id="ARBA00012614"/>
    </source>
</evidence>
<dbReference type="InParanoid" id="A0A024GA85"/>
<keyword evidence="7" id="KW-0256">Endoplasmic reticulum</keyword>
<name>A0A024GA85_9STRA</name>
<dbReference type="OrthoDB" id="20273at2759"/>
<dbReference type="AlphaFoldDB" id="A0A024GA85"/>
<dbReference type="SUPFAM" id="SSF53756">
    <property type="entry name" value="UDP-Glycosyltransferase/glycogen phosphorylase"/>
    <property type="match status" value="1"/>
</dbReference>
<organism evidence="9 10">
    <name type="scientific">Albugo candida</name>
    <dbReference type="NCBI Taxonomy" id="65357"/>
    <lineage>
        <taxon>Eukaryota</taxon>
        <taxon>Sar</taxon>
        <taxon>Stramenopiles</taxon>
        <taxon>Oomycota</taxon>
        <taxon>Peronosporomycetes</taxon>
        <taxon>Albuginales</taxon>
        <taxon>Albuginaceae</taxon>
        <taxon>Albugo</taxon>
    </lineage>
</organism>
<keyword evidence="5" id="KW-0328">Glycosyltransferase</keyword>
<feature type="domain" description="Glycosyl transferase family 28 C-terminal" evidence="8">
    <location>
        <begin position="3"/>
        <end position="135"/>
    </location>
</feature>
<dbReference type="STRING" id="65357.A0A024GA85"/>
<keyword evidence="10" id="KW-1185">Reference proteome</keyword>
<dbReference type="Pfam" id="PF04101">
    <property type="entry name" value="Glyco_tran_28_C"/>
    <property type="match status" value="1"/>
</dbReference>
<evidence type="ECO:0000313" key="9">
    <source>
        <dbReference type="EMBL" id="CCI43574.1"/>
    </source>
</evidence>
<reference evidence="9 10" key="1">
    <citation type="submission" date="2012-05" db="EMBL/GenBank/DDBJ databases">
        <title>Recombination and specialization in a pathogen metapopulation.</title>
        <authorList>
            <person name="Gardiner A."/>
            <person name="Kemen E."/>
            <person name="Schultz-Larsen T."/>
            <person name="MacLean D."/>
            <person name="Van Oosterhout C."/>
            <person name="Jones J.D.G."/>
        </authorList>
    </citation>
    <scope>NUCLEOTIDE SEQUENCE [LARGE SCALE GENOMIC DNA]</scope>
    <source>
        <strain evidence="9 10">Ac Nc2</strain>
    </source>
</reference>
<comment type="caution">
    <text evidence="9">The sequence shown here is derived from an EMBL/GenBank/DDBJ whole genome shotgun (WGS) entry which is preliminary data.</text>
</comment>
<dbReference type="PANTHER" id="PTHR12867:SF6">
    <property type="entry name" value="N-ACETYLGLUCOSAMINYLDIPHOSPHODOLICHOL N-ACETYLGLUCOSAMINYLTRANSFERASE"/>
    <property type="match status" value="1"/>
</dbReference>
<comment type="similarity">
    <text evidence="2">Belongs to the glycosyltransferase 28 family.</text>
</comment>
<dbReference type="InterPro" id="IPR039042">
    <property type="entry name" value="Alg13-like"/>
</dbReference>
<dbReference type="PANTHER" id="PTHR12867">
    <property type="entry name" value="GLYCOSYL TRANSFERASE-RELATED"/>
    <property type="match status" value="1"/>
</dbReference>
<sequence>MRVFVTVGTTKFDALIEALDQRDCLRALYEHGYREITMQIGHGMYVPRGILEDRPDLKLSYYRHDPHYKKDVVKADLVISHAGAGSCMDTLAEKKKLIVVVNTALMNNHQAELADAMDERRYCIKTTCKDLPDTLKQGRWKDDLEPYPSPNLNAFPALVDALMGV</sequence>
<comment type="subcellular location">
    <subcellularLocation>
        <location evidence="1">Endoplasmic reticulum</location>
    </subcellularLocation>
</comment>
<evidence type="ECO:0000256" key="6">
    <source>
        <dbReference type="ARBA" id="ARBA00022679"/>
    </source>
</evidence>
<accession>A0A024GA85</accession>
<evidence type="ECO:0000256" key="2">
    <source>
        <dbReference type="ARBA" id="ARBA00006962"/>
    </source>
</evidence>
<dbReference type="GO" id="GO:0004577">
    <property type="term" value="F:N-acetylglucosaminyldiphosphodolichol N-acetylglucosaminyltransferase activity"/>
    <property type="evidence" value="ECO:0007669"/>
    <property type="project" value="UniProtKB-EC"/>
</dbReference>
<dbReference type="GO" id="GO:0006488">
    <property type="term" value="P:dolichol-linked oligosaccharide biosynthetic process"/>
    <property type="evidence" value="ECO:0007669"/>
    <property type="project" value="InterPro"/>
</dbReference>
<proteinExistence type="inferred from homology"/>
<dbReference type="EC" id="2.4.1.141" evidence="3"/>
<gene>
    <name evidence="9" type="ORF">BN9_043580</name>
</gene>
<evidence type="ECO:0000259" key="8">
    <source>
        <dbReference type="Pfam" id="PF04101"/>
    </source>
</evidence>
<dbReference type="InterPro" id="IPR007235">
    <property type="entry name" value="Glyco_trans_28_C"/>
</dbReference>
<keyword evidence="6" id="KW-0808">Transferase</keyword>
<dbReference type="GO" id="GO:0005783">
    <property type="term" value="C:endoplasmic reticulum"/>
    <property type="evidence" value="ECO:0007669"/>
    <property type="project" value="UniProtKB-SubCell"/>
</dbReference>
<evidence type="ECO:0000256" key="4">
    <source>
        <dbReference type="ARBA" id="ARBA00017468"/>
    </source>
</evidence>
<dbReference type="Proteomes" id="UP000053237">
    <property type="component" value="Unassembled WGS sequence"/>
</dbReference>
<evidence type="ECO:0000313" key="10">
    <source>
        <dbReference type="Proteomes" id="UP000053237"/>
    </source>
</evidence>
<dbReference type="EMBL" id="CAIX01000051">
    <property type="protein sequence ID" value="CCI43574.1"/>
    <property type="molecule type" value="Genomic_DNA"/>
</dbReference>
<evidence type="ECO:0000256" key="5">
    <source>
        <dbReference type="ARBA" id="ARBA00022676"/>
    </source>
</evidence>